<evidence type="ECO:0000313" key="10">
    <source>
        <dbReference type="Proteomes" id="UP000218944"/>
    </source>
</evidence>
<keyword evidence="4 7" id="KW-0560">Oxidoreductase</keyword>
<sequence length="398" mass="42566">MTGTAPAVFPTAGENPFDPSAAIRTPRESEPLTRVAFADGHPGWLVTGHSTARAVLSDSRFTARGGPDHPPVPRAPVLEEPPAAPAGTPVPPGAPGNRRYRELLTAQFTEERLRLLTERTERIVEERLDAMERVGPPADLFEHFALPVSSLVLCETLGVPDADRERFRHDTEVWSGHGASTEEVTAAFADLGAHLHGMVLRKRAEPGDDVLSGLAHGEGGLTDEELTSLALLLIVAGHGTTADQLALGVLALLRDPAQLAALRADPSLTASAVEELLRYAGVVHHGPTRAALEDVEIDGVLVKKGEIVTVSLAAANRDPARYTDPDALDVTRRATDHLGFGHGLHRCLGRQLARVELRVGIDAMLRRFPGLRPAVPADGTPPRHGTRAHGVHRMPVAW</sequence>
<keyword evidence="2 7" id="KW-0349">Heme</keyword>
<dbReference type="EMBL" id="NSJV01000052">
    <property type="protein sequence ID" value="PAU50429.1"/>
    <property type="molecule type" value="Genomic_DNA"/>
</dbReference>
<dbReference type="GO" id="GO:0016705">
    <property type="term" value="F:oxidoreductase activity, acting on paired donors, with incorporation or reduction of molecular oxygen"/>
    <property type="evidence" value="ECO:0007669"/>
    <property type="project" value="InterPro"/>
</dbReference>
<dbReference type="GO" id="GO:0020037">
    <property type="term" value="F:heme binding"/>
    <property type="evidence" value="ECO:0007669"/>
    <property type="project" value="InterPro"/>
</dbReference>
<dbReference type="PROSITE" id="PS00086">
    <property type="entry name" value="CYTOCHROME_P450"/>
    <property type="match status" value="1"/>
</dbReference>
<proteinExistence type="inferred from homology"/>
<reference evidence="9 10" key="1">
    <citation type="submission" date="2017-08" db="EMBL/GenBank/DDBJ databases">
        <title>Genome sequence of Streptomyces albireticuli NRRL B-1670.</title>
        <authorList>
            <person name="Graham D.E."/>
            <person name="Mahan K.M."/>
            <person name="Klingeman D.M."/>
            <person name="Hettich R.L."/>
            <person name="Parry R.J."/>
            <person name="Spain J.C."/>
        </authorList>
    </citation>
    <scope>NUCLEOTIDE SEQUENCE [LARGE SCALE GENOMIC DNA]</scope>
    <source>
        <strain evidence="9 10">NRRL B-1670</strain>
    </source>
</reference>
<dbReference type="InterPro" id="IPR002397">
    <property type="entry name" value="Cyt_P450_B"/>
</dbReference>
<dbReference type="AlphaFoldDB" id="A0A2A2DG98"/>
<evidence type="ECO:0000256" key="8">
    <source>
        <dbReference type="SAM" id="MobiDB-lite"/>
    </source>
</evidence>
<protein>
    <submittedName>
        <fullName evidence="9">Cytochrome P450</fullName>
    </submittedName>
</protein>
<gene>
    <name evidence="9" type="ORF">CK936_02625</name>
</gene>
<dbReference type="GO" id="GO:0004497">
    <property type="term" value="F:monooxygenase activity"/>
    <property type="evidence" value="ECO:0007669"/>
    <property type="project" value="UniProtKB-KW"/>
</dbReference>
<keyword evidence="3 7" id="KW-0479">Metal-binding</keyword>
<keyword evidence="6 7" id="KW-0503">Monooxygenase</keyword>
<evidence type="ECO:0000313" key="9">
    <source>
        <dbReference type="EMBL" id="PAU50429.1"/>
    </source>
</evidence>
<name>A0A2A2DG98_9ACTN</name>
<evidence type="ECO:0000256" key="3">
    <source>
        <dbReference type="ARBA" id="ARBA00022723"/>
    </source>
</evidence>
<dbReference type="InterPro" id="IPR017972">
    <property type="entry name" value="Cyt_P450_CS"/>
</dbReference>
<evidence type="ECO:0000256" key="4">
    <source>
        <dbReference type="ARBA" id="ARBA00023002"/>
    </source>
</evidence>
<dbReference type="SUPFAM" id="SSF48264">
    <property type="entry name" value="Cytochrome P450"/>
    <property type="match status" value="1"/>
</dbReference>
<evidence type="ECO:0000256" key="7">
    <source>
        <dbReference type="RuleBase" id="RU000461"/>
    </source>
</evidence>
<evidence type="ECO:0000256" key="1">
    <source>
        <dbReference type="ARBA" id="ARBA00010617"/>
    </source>
</evidence>
<dbReference type="PANTHER" id="PTHR46696">
    <property type="entry name" value="P450, PUTATIVE (EUROFUNG)-RELATED"/>
    <property type="match status" value="1"/>
</dbReference>
<dbReference type="PANTHER" id="PTHR46696:SF1">
    <property type="entry name" value="CYTOCHROME P450 YJIB-RELATED"/>
    <property type="match status" value="1"/>
</dbReference>
<dbReference type="PRINTS" id="PR00359">
    <property type="entry name" value="BP450"/>
</dbReference>
<evidence type="ECO:0000256" key="2">
    <source>
        <dbReference type="ARBA" id="ARBA00022617"/>
    </source>
</evidence>
<dbReference type="InterPro" id="IPR036396">
    <property type="entry name" value="Cyt_P450_sf"/>
</dbReference>
<dbReference type="Pfam" id="PF00067">
    <property type="entry name" value="p450"/>
    <property type="match status" value="1"/>
</dbReference>
<dbReference type="InterPro" id="IPR001128">
    <property type="entry name" value="Cyt_P450"/>
</dbReference>
<evidence type="ECO:0000256" key="5">
    <source>
        <dbReference type="ARBA" id="ARBA00023004"/>
    </source>
</evidence>
<dbReference type="CDD" id="cd11030">
    <property type="entry name" value="CYP105-like"/>
    <property type="match status" value="1"/>
</dbReference>
<dbReference type="Gene3D" id="1.10.630.10">
    <property type="entry name" value="Cytochrome P450"/>
    <property type="match status" value="1"/>
</dbReference>
<feature type="region of interest" description="Disordered" evidence="8">
    <location>
        <begin position="60"/>
        <end position="97"/>
    </location>
</feature>
<comment type="similarity">
    <text evidence="1 7">Belongs to the cytochrome P450 family.</text>
</comment>
<dbReference type="PRINTS" id="PR00385">
    <property type="entry name" value="P450"/>
</dbReference>
<dbReference type="GO" id="GO:0005506">
    <property type="term" value="F:iron ion binding"/>
    <property type="evidence" value="ECO:0007669"/>
    <property type="project" value="InterPro"/>
</dbReference>
<keyword evidence="5 7" id="KW-0408">Iron</keyword>
<evidence type="ECO:0000256" key="6">
    <source>
        <dbReference type="ARBA" id="ARBA00023033"/>
    </source>
</evidence>
<feature type="region of interest" description="Disordered" evidence="8">
    <location>
        <begin position="1"/>
        <end position="30"/>
    </location>
</feature>
<dbReference type="FunFam" id="1.10.630.10:FF:000018">
    <property type="entry name" value="Cytochrome P450 monooxygenase"/>
    <property type="match status" value="1"/>
</dbReference>
<comment type="caution">
    <text evidence="9">The sequence shown here is derived from an EMBL/GenBank/DDBJ whole genome shotgun (WGS) entry which is preliminary data.</text>
</comment>
<organism evidence="9 10">
    <name type="scientific">Streptomyces albireticuli</name>
    <dbReference type="NCBI Taxonomy" id="1940"/>
    <lineage>
        <taxon>Bacteria</taxon>
        <taxon>Bacillati</taxon>
        <taxon>Actinomycetota</taxon>
        <taxon>Actinomycetes</taxon>
        <taxon>Kitasatosporales</taxon>
        <taxon>Streptomycetaceae</taxon>
        <taxon>Streptomyces</taxon>
    </lineage>
</organism>
<feature type="compositionally biased region" description="Pro residues" evidence="8">
    <location>
        <begin position="82"/>
        <end position="94"/>
    </location>
</feature>
<keyword evidence="10" id="KW-1185">Reference proteome</keyword>
<accession>A0A2A2DG98</accession>
<dbReference type="Proteomes" id="UP000218944">
    <property type="component" value="Unassembled WGS sequence"/>
</dbReference>